<dbReference type="EMBL" id="FJOG01000013">
    <property type="protein sequence ID" value="CZR59346.1"/>
    <property type="molecule type" value="Genomic_DNA"/>
</dbReference>
<accession>A0A1L7X2V9</accession>
<feature type="region of interest" description="Disordered" evidence="1">
    <location>
        <begin position="159"/>
        <end position="178"/>
    </location>
</feature>
<reference evidence="3 4" key="1">
    <citation type="submission" date="2016-03" db="EMBL/GenBank/DDBJ databases">
        <authorList>
            <person name="Ploux O."/>
        </authorList>
    </citation>
    <scope>NUCLEOTIDE SEQUENCE [LARGE SCALE GENOMIC DNA]</scope>
    <source>
        <strain evidence="3 4">UAMH 11012</strain>
    </source>
</reference>
<evidence type="ECO:0000256" key="1">
    <source>
        <dbReference type="SAM" id="MobiDB-lite"/>
    </source>
</evidence>
<dbReference type="AlphaFoldDB" id="A0A1L7X2V9"/>
<dbReference type="Pfam" id="PF00646">
    <property type="entry name" value="F-box"/>
    <property type="match status" value="1"/>
</dbReference>
<protein>
    <recommendedName>
        <fullName evidence="2">F-box domain-containing protein</fullName>
    </recommendedName>
</protein>
<dbReference type="OrthoDB" id="3445164at2759"/>
<feature type="compositionally biased region" description="Polar residues" evidence="1">
    <location>
        <begin position="1"/>
        <end position="16"/>
    </location>
</feature>
<dbReference type="SUPFAM" id="SSF81383">
    <property type="entry name" value="F-box domain"/>
    <property type="match status" value="1"/>
</dbReference>
<gene>
    <name evidence="3" type="ORF">PAC_09238</name>
</gene>
<evidence type="ECO:0000313" key="4">
    <source>
        <dbReference type="Proteomes" id="UP000184330"/>
    </source>
</evidence>
<dbReference type="InterPro" id="IPR036047">
    <property type="entry name" value="F-box-like_dom_sf"/>
</dbReference>
<proteinExistence type="predicted"/>
<dbReference type="Proteomes" id="UP000184330">
    <property type="component" value="Unassembled WGS sequence"/>
</dbReference>
<sequence>MNSSIYTESNKAQSTVVAHRKPQDKVSKSNTTQTTTLCTLTPEVHLLIFDHLNFADSTLLGLTNKNFYKIHRGKHGKVPLTSKSESIGSLPLYEILRYWFPNLEFYVHLKKYVTEERMLELLMDSIRSRGASPLYERKKMPPSSESSSRLLKLERFASLPSDDDGRREPSSTERATSKILQRSKDVENDCDIAKVDHDRISKLPMELKMSIANHLDDVSATCLRLTCTNFYEAYRGFLPRVLPWNRSWFGPNLKVKLNWYTACEPYRQLGDLLQSDAFFGELVCFNGGLTTGAKFVTKKRLMGIRAAEAAEVKRLDIRRLPWDPASRR</sequence>
<feature type="domain" description="F-box" evidence="2">
    <location>
        <begin position="200"/>
        <end position="232"/>
    </location>
</feature>
<keyword evidence="4" id="KW-1185">Reference proteome</keyword>
<evidence type="ECO:0000313" key="3">
    <source>
        <dbReference type="EMBL" id="CZR59346.1"/>
    </source>
</evidence>
<dbReference type="InterPro" id="IPR001810">
    <property type="entry name" value="F-box_dom"/>
</dbReference>
<feature type="region of interest" description="Disordered" evidence="1">
    <location>
        <begin position="1"/>
        <end position="30"/>
    </location>
</feature>
<name>A0A1L7X2V9_9HELO</name>
<evidence type="ECO:0000259" key="2">
    <source>
        <dbReference type="Pfam" id="PF00646"/>
    </source>
</evidence>
<organism evidence="3 4">
    <name type="scientific">Phialocephala subalpina</name>
    <dbReference type="NCBI Taxonomy" id="576137"/>
    <lineage>
        <taxon>Eukaryota</taxon>
        <taxon>Fungi</taxon>
        <taxon>Dikarya</taxon>
        <taxon>Ascomycota</taxon>
        <taxon>Pezizomycotina</taxon>
        <taxon>Leotiomycetes</taxon>
        <taxon>Helotiales</taxon>
        <taxon>Mollisiaceae</taxon>
        <taxon>Phialocephala</taxon>
        <taxon>Phialocephala fortinii species complex</taxon>
    </lineage>
</organism>